<keyword evidence="3" id="KW-1185">Reference proteome</keyword>
<feature type="non-terminal residue" evidence="2">
    <location>
        <position position="407"/>
    </location>
</feature>
<evidence type="ECO:0000313" key="3">
    <source>
        <dbReference type="Proteomes" id="UP000838878"/>
    </source>
</evidence>
<dbReference type="EMBL" id="OV170229">
    <property type="protein sequence ID" value="CAH0731275.1"/>
    <property type="molecule type" value="Genomic_DNA"/>
</dbReference>
<organism evidence="2 3">
    <name type="scientific">Brenthis ino</name>
    <name type="common">lesser marbled fritillary</name>
    <dbReference type="NCBI Taxonomy" id="405034"/>
    <lineage>
        <taxon>Eukaryota</taxon>
        <taxon>Metazoa</taxon>
        <taxon>Ecdysozoa</taxon>
        <taxon>Arthropoda</taxon>
        <taxon>Hexapoda</taxon>
        <taxon>Insecta</taxon>
        <taxon>Pterygota</taxon>
        <taxon>Neoptera</taxon>
        <taxon>Endopterygota</taxon>
        <taxon>Lepidoptera</taxon>
        <taxon>Glossata</taxon>
        <taxon>Ditrysia</taxon>
        <taxon>Papilionoidea</taxon>
        <taxon>Nymphalidae</taxon>
        <taxon>Heliconiinae</taxon>
        <taxon>Argynnini</taxon>
        <taxon>Brenthis</taxon>
    </lineage>
</organism>
<protein>
    <submittedName>
        <fullName evidence="2">Uncharacterized protein</fullName>
    </submittedName>
</protein>
<gene>
    <name evidence="2" type="ORF">BINO364_LOCUS16169</name>
</gene>
<feature type="transmembrane region" description="Helical" evidence="1">
    <location>
        <begin position="373"/>
        <end position="400"/>
    </location>
</feature>
<feature type="transmembrane region" description="Helical" evidence="1">
    <location>
        <begin position="273"/>
        <end position="294"/>
    </location>
</feature>
<dbReference type="OrthoDB" id="7445369at2759"/>
<dbReference type="AlphaFoldDB" id="A0A8J9VZG6"/>
<feature type="transmembrane region" description="Helical" evidence="1">
    <location>
        <begin position="346"/>
        <end position="366"/>
    </location>
</feature>
<reference evidence="2" key="1">
    <citation type="submission" date="2021-12" db="EMBL/GenBank/DDBJ databases">
        <authorList>
            <person name="Martin H S."/>
        </authorList>
    </citation>
    <scope>NUCLEOTIDE SEQUENCE</scope>
</reference>
<sequence>MNGGRADASTSTEDVKVSILYCYTSPRYLRSSVFLAGRPLCLFYFTHPFGVLSPEPPTITTAPPNIARTFVNMEPVPPFWTSSSSQDYDTTSTRPSFDLGNATVHRNPISLVRNYEVDFRRDTFSSSLFSSDLWFSSSASSRNCERRVIPYHRTLPPLELPTRDLPIEFDSSDEIWPKKCLNREKFSLPPIELPLSSMSDVLEDKVSVCDSDSVKKYKRVVGVRKHKRKSRLSSVRRMLTCLMRRNVRVLMGYILDDCPTINYCCFVVPLRTGVIIISVIGLLWAAIHTFGFTSTGINVLEDLGLPSFFEKPMRYVHGVFGVLLSAVNVVLFFAAVFESDALCEVYIWFMVVFWVVLILSTSAIVCGAITQGVILFACIYLLAIFFTQVLISFYFTLIVANYRMTLP</sequence>
<keyword evidence="1" id="KW-0812">Transmembrane</keyword>
<name>A0A8J9VZG6_9NEOP</name>
<keyword evidence="1" id="KW-0472">Membrane</keyword>
<dbReference type="Proteomes" id="UP000838878">
    <property type="component" value="Chromosome 9"/>
</dbReference>
<feature type="transmembrane region" description="Helical" evidence="1">
    <location>
        <begin position="315"/>
        <end position="334"/>
    </location>
</feature>
<keyword evidence="1" id="KW-1133">Transmembrane helix</keyword>
<evidence type="ECO:0000256" key="1">
    <source>
        <dbReference type="SAM" id="Phobius"/>
    </source>
</evidence>
<proteinExistence type="predicted"/>
<evidence type="ECO:0000313" key="2">
    <source>
        <dbReference type="EMBL" id="CAH0731275.1"/>
    </source>
</evidence>
<accession>A0A8J9VZG6</accession>